<reference evidence="3" key="2">
    <citation type="journal article" date="2021" name="PeerJ">
        <title>Extensive microbial diversity within the chicken gut microbiome revealed by metagenomics and culture.</title>
        <authorList>
            <person name="Gilroy R."/>
            <person name="Ravi A."/>
            <person name="Getino M."/>
            <person name="Pursley I."/>
            <person name="Horton D.L."/>
            <person name="Alikhan N.F."/>
            <person name="Baker D."/>
            <person name="Gharbi K."/>
            <person name="Hall N."/>
            <person name="Watson M."/>
            <person name="Adriaenssens E.M."/>
            <person name="Foster-Nyarko E."/>
            <person name="Jarju S."/>
            <person name="Secka A."/>
            <person name="Antonio M."/>
            <person name="Oren A."/>
            <person name="Chaudhuri R.R."/>
            <person name="La Ragione R."/>
            <person name="Hildebrand F."/>
            <person name="Pallen M.J."/>
        </authorList>
    </citation>
    <scope>NUCLEOTIDE SEQUENCE</scope>
    <source>
        <strain evidence="3">6086</strain>
    </source>
</reference>
<feature type="compositionally biased region" description="Pro residues" evidence="1">
    <location>
        <begin position="412"/>
        <end position="431"/>
    </location>
</feature>
<dbReference type="EMBL" id="DVJM01000163">
    <property type="protein sequence ID" value="HIS79265.1"/>
    <property type="molecule type" value="Genomic_DNA"/>
</dbReference>
<feature type="transmembrane region" description="Helical" evidence="2">
    <location>
        <begin position="758"/>
        <end position="776"/>
    </location>
</feature>
<sequence length="1236" mass="136295">MSDDREYREDFSLEEILADVRNSRTNPPKPEDIAQPGLDYVPSSEKQPADETTAEPKPASRRVPLYPEKEQKKKEPVREESIRQEEDGVITAEDLAEEEPEETPETPRRKNLRGLFSFGKKEKKKNTFLDMSDDEEENPYKDLHLKSREEYKRAYEKTMDFDSAPRSSEDSPYSYLFHSDGQDSDDDLAARADKMRAERHARLARAMKKAGYDEKSQTGGEDLFSMYQREEAQRAERSTHDAEAAARVLEKAGGPEPEEEPAEPERDEPAKAAEPSTREFPSLTVLDTPAAPARGKTADAGSTQTRRTGQTFKASRGAKRKPTETEIPVPQADAEQIPEDSVLRVNRPASQTRKKAAQPSFRPAPPPVFLTEQEEPKRQEPAQAKTKPAQDTPARTAPPTAETEREQEPAPVKEPSPAAPTPAREPAPAPVREPEEAPQPRMLSNAKGNAKSGSHEHSYRSRKNRPAKVVTMEETPGELQEALDNEARTYPRPGRLSASAEPAEQHTRQAKQPAVHTDSTPQVKQQPAAHTEAPEEALPDAWAEFAPAANTAVKTKKSARTAPQDEPASTPIQPQETAVWDYDGWEEIESSSGKPLRGRTIPLHPTASPAPAEEEEGGEEAEETLKRKPGQKRHKRFSILGTEEKDNRPEDEFPVDPEEIEDYEKPEDAASILHDLGEKHRTLLLRAGVTGLSLFLMLLFGLISEYNGILPSFIPYYLLTQPYLILELIFLLIAGAFSWPVLLNGLKGLIRLQANSDSGVAVAVVASAIHTVLLLFSTARVDTASLHLYAPLAVLALFLNTLGKLSMVKRITKNFRFVASPDKKMAVHLLGDHNMALQMTRGYVEDSPAIAYQTKTGFLKNFLRISYLPDACEQSSQVIAPIGIVSSLLLCVAALLLSGDAMAALTAFTASCCICTPMLNQLCVNLPLAQASRLAGRHGAMISGYQALDKFSDTNAILLDAKELFPKNCVVLSGIKTFGDQHIDDAILDAAALLNQTGGTLSEIFDEVIQSRRDLLPKVENYTYEDNKGIVGWVSGHRLLIGTRDLLLAHHITPPSRDYEKKYALGGKKVLYLASGGQLVAMFLIAYNADRRRTIELCRLEDNGVAFLVRTCDPNITPELIAECFQLNARSVNVLTTRLGNVYVKAGKKPDAPAAAWLATKGRPTGMMRLVSLCIRQRGNISLAVALQNVAVGLGFVLVAFLACYSGLGKLNTLFLLIYELFWALAIVLLPKLRKP</sequence>
<dbReference type="Gene3D" id="3.40.1110.10">
    <property type="entry name" value="Calcium-transporting ATPase, cytoplasmic domain N"/>
    <property type="match status" value="1"/>
</dbReference>
<dbReference type="SUPFAM" id="SSF81660">
    <property type="entry name" value="Metal cation-transporting ATPase, ATP-binding domain N"/>
    <property type="match status" value="1"/>
</dbReference>
<feature type="transmembrane region" description="Helical" evidence="2">
    <location>
        <begin position="1214"/>
        <end position="1233"/>
    </location>
</feature>
<feature type="transmembrane region" description="Helical" evidence="2">
    <location>
        <begin position="788"/>
        <end position="807"/>
    </location>
</feature>
<feature type="compositionally biased region" description="Basic and acidic residues" evidence="1">
    <location>
        <begin position="228"/>
        <end position="250"/>
    </location>
</feature>
<feature type="compositionally biased region" description="Basic and acidic residues" evidence="1">
    <location>
        <begin position="1"/>
        <end position="11"/>
    </location>
</feature>
<feature type="region of interest" description="Disordered" evidence="1">
    <location>
        <begin position="552"/>
        <end position="634"/>
    </location>
</feature>
<name>A0A9D1K2E4_9FIRM</name>
<keyword evidence="2" id="KW-0472">Membrane</keyword>
<feature type="compositionally biased region" description="Acidic residues" evidence="1">
    <location>
        <begin position="612"/>
        <end position="622"/>
    </location>
</feature>
<feature type="transmembrane region" description="Helical" evidence="2">
    <location>
        <begin position="1185"/>
        <end position="1208"/>
    </location>
</feature>
<dbReference type="Proteomes" id="UP000824141">
    <property type="component" value="Unassembled WGS sequence"/>
</dbReference>
<dbReference type="GO" id="GO:0000166">
    <property type="term" value="F:nucleotide binding"/>
    <property type="evidence" value="ECO:0007669"/>
    <property type="project" value="InterPro"/>
</dbReference>
<evidence type="ECO:0000256" key="1">
    <source>
        <dbReference type="SAM" id="MobiDB-lite"/>
    </source>
</evidence>
<feature type="region of interest" description="Disordered" evidence="1">
    <location>
        <begin position="160"/>
        <end position="536"/>
    </location>
</feature>
<feature type="transmembrane region" description="Helical" evidence="2">
    <location>
        <begin position="683"/>
        <end position="703"/>
    </location>
</feature>
<feature type="compositionally biased region" description="Polar residues" evidence="1">
    <location>
        <begin position="300"/>
        <end position="313"/>
    </location>
</feature>
<feature type="compositionally biased region" description="Basic and acidic residues" evidence="1">
    <location>
        <begin position="67"/>
        <end position="86"/>
    </location>
</feature>
<keyword evidence="2" id="KW-0812">Transmembrane</keyword>
<comment type="caution">
    <text evidence="3">The sequence shown here is derived from an EMBL/GenBank/DDBJ whole genome shotgun (WGS) entry which is preliminary data.</text>
</comment>
<feature type="transmembrane region" description="Helical" evidence="2">
    <location>
        <begin position="878"/>
        <end position="897"/>
    </location>
</feature>
<feature type="transmembrane region" description="Helical" evidence="2">
    <location>
        <begin position="1070"/>
        <end position="1089"/>
    </location>
</feature>
<dbReference type="InterPro" id="IPR023299">
    <property type="entry name" value="ATPase_P-typ_cyto_dom_N"/>
</dbReference>
<feature type="compositionally biased region" description="Low complexity" evidence="1">
    <location>
        <begin position="389"/>
        <end position="401"/>
    </location>
</feature>
<organism evidence="3 4">
    <name type="scientific">Candidatus Caccousia stercoris</name>
    <dbReference type="NCBI Taxonomy" id="2840723"/>
    <lineage>
        <taxon>Bacteria</taxon>
        <taxon>Bacillati</taxon>
        <taxon>Bacillota</taxon>
        <taxon>Clostridia</taxon>
        <taxon>Eubacteriales</taxon>
        <taxon>Oscillospiraceae</taxon>
        <taxon>Oscillospiraceae incertae sedis</taxon>
        <taxon>Candidatus Caccousia</taxon>
    </lineage>
</organism>
<evidence type="ECO:0000256" key="2">
    <source>
        <dbReference type="SAM" id="Phobius"/>
    </source>
</evidence>
<feature type="transmembrane region" description="Helical" evidence="2">
    <location>
        <begin position="723"/>
        <end position="746"/>
    </location>
</feature>
<evidence type="ECO:0000313" key="4">
    <source>
        <dbReference type="Proteomes" id="UP000824141"/>
    </source>
</evidence>
<evidence type="ECO:0000313" key="3">
    <source>
        <dbReference type="EMBL" id="HIS79265.1"/>
    </source>
</evidence>
<dbReference type="AlphaFoldDB" id="A0A9D1K2E4"/>
<protein>
    <submittedName>
        <fullName evidence="3">Uncharacterized protein</fullName>
    </submittedName>
</protein>
<accession>A0A9D1K2E4</accession>
<keyword evidence="2" id="KW-1133">Transmembrane helix</keyword>
<gene>
    <name evidence="3" type="ORF">IAD03_07830</name>
</gene>
<reference evidence="3" key="1">
    <citation type="submission" date="2020-10" db="EMBL/GenBank/DDBJ databases">
        <authorList>
            <person name="Gilroy R."/>
        </authorList>
    </citation>
    <scope>NUCLEOTIDE SEQUENCE</scope>
    <source>
        <strain evidence="3">6086</strain>
    </source>
</reference>
<feature type="region of interest" description="Disordered" evidence="1">
    <location>
        <begin position="1"/>
        <end position="117"/>
    </location>
</feature>
<feature type="compositionally biased region" description="Acidic residues" evidence="1">
    <location>
        <begin position="94"/>
        <end position="104"/>
    </location>
</feature>
<proteinExistence type="predicted"/>
<feature type="compositionally biased region" description="Basic and acidic residues" evidence="1">
    <location>
        <begin position="188"/>
        <end position="201"/>
    </location>
</feature>